<organism evidence="4 5">
    <name type="scientific">Rhizophagus clarus</name>
    <dbReference type="NCBI Taxonomy" id="94130"/>
    <lineage>
        <taxon>Eukaryota</taxon>
        <taxon>Fungi</taxon>
        <taxon>Fungi incertae sedis</taxon>
        <taxon>Mucoromycota</taxon>
        <taxon>Glomeromycotina</taxon>
        <taxon>Glomeromycetes</taxon>
        <taxon>Glomerales</taxon>
        <taxon>Glomeraceae</taxon>
        <taxon>Rhizophagus</taxon>
    </lineage>
</organism>
<dbReference type="Pfam" id="PF03033">
    <property type="entry name" value="Glyco_transf_28"/>
    <property type="match status" value="1"/>
</dbReference>
<feature type="domain" description="Glycosyltransferase family 28 N-terminal" evidence="2">
    <location>
        <begin position="56"/>
        <end position="125"/>
    </location>
</feature>
<keyword evidence="1 4" id="KW-0808">Transferase</keyword>
<evidence type="ECO:0000313" key="5">
    <source>
        <dbReference type="Proteomes" id="UP000615446"/>
    </source>
</evidence>
<dbReference type="InterPro" id="IPR004276">
    <property type="entry name" value="GlycoTrans_28_N"/>
</dbReference>
<comment type="caution">
    <text evidence="4">The sequence shown here is derived from an EMBL/GenBank/DDBJ whole genome shotgun (WGS) entry which is preliminary data.</text>
</comment>
<accession>A0A8H3LC37</accession>
<name>A0A8H3LC37_9GLOM</name>
<proteinExistence type="predicted"/>
<dbReference type="GO" id="GO:0016906">
    <property type="term" value="F:sterol 3-beta-glucosyltransferase activity"/>
    <property type="evidence" value="ECO:0007669"/>
    <property type="project" value="UniProtKB-ARBA"/>
</dbReference>
<reference evidence="4" key="1">
    <citation type="submission" date="2019-10" db="EMBL/GenBank/DDBJ databases">
        <title>Conservation and host-specific expression of non-tandemly repeated heterogenous ribosome RNA gene in arbuscular mycorrhizal fungi.</title>
        <authorList>
            <person name="Maeda T."/>
            <person name="Kobayashi Y."/>
            <person name="Nakagawa T."/>
            <person name="Ezawa T."/>
            <person name="Yamaguchi K."/>
            <person name="Bino T."/>
            <person name="Nishimoto Y."/>
            <person name="Shigenobu S."/>
            <person name="Kawaguchi M."/>
        </authorList>
    </citation>
    <scope>NUCLEOTIDE SEQUENCE</scope>
    <source>
        <strain evidence="4">HR1</strain>
    </source>
</reference>
<dbReference type="SUPFAM" id="SSF53756">
    <property type="entry name" value="UDP-Glycosyltransferase/glycogen phosphorylase"/>
    <property type="match status" value="1"/>
</dbReference>
<gene>
    <name evidence="4" type="ORF">RCL2_001013800</name>
</gene>
<evidence type="ECO:0000313" key="4">
    <source>
        <dbReference type="EMBL" id="GES82966.1"/>
    </source>
</evidence>
<dbReference type="PANTHER" id="PTHR48050">
    <property type="entry name" value="STEROL 3-BETA-GLUCOSYLTRANSFERASE"/>
    <property type="match status" value="1"/>
</dbReference>
<dbReference type="InterPro" id="IPR010610">
    <property type="entry name" value="EryCIII-like_C"/>
</dbReference>
<dbReference type="PANTHER" id="PTHR48050:SF13">
    <property type="entry name" value="STEROL 3-BETA-GLUCOSYLTRANSFERASE UGT80A2"/>
    <property type="match status" value="1"/>
</dbReference>
<dbReference type="FunFam" id="3.40.50.2000:FF:000009">
    <property type="entry name" value="Sterol 3-beta-glucosyltransferase UGT80A2"/>
    <property type="match status" value="1"/>
</dbReference>
<dbReference type="OrthoDB" id="2351720at2759"/>
<dbReference type="CDD" id="cd03784">
    <property type="entry name" value="GT1_Gtf-like"/>
    <property type="match status" value="1"/>
</dbReference>
<feature type="domain" description="Erythromycin biosynthesis protein CIII-like C-terminal" evidence="3">
    <location>
        <begin position="377"/>
        <end position="474"/>
    </location>
</feature>
<dbReference type="InterPro" id="IPR002213">
    <property type="entry name" value="UDP_glucos_trans"/>
</dbReference>
<sequence>MLVFFTLTSWLSGEIRKCLKWINDCKYTSLPLIFNFNRMSISSINDFELSQSPKNVLLLAVGSLGDVIPFVNLGFGFHQRGHNVIIAANSRFRSFIEEKKFAFREMNWDMQYEWENTESGRRMVKFSSYSILGSPFMFKFLKQGFQKSYNDADNVLKDVDFVVLGTGAAYMYPECLVRDIPVAYICFYPWASTKNYAGAAYGRSFDSLQWLPFELNFKIWKTVDYVASFWSDIGLLPIYNKRLKELGLPKTGRLPWLPGGAFEKNKILVVHALNENLIKIPQNPLNPLEVQLDYPYLSIEEELKNYVPPDDLVEFLSKGGKPIYFGYGSMHSFGDVKSRVNVWLQVMNLLPENQRALFSGVGSVETEELNDAVKSGRVFIVKHVPHSWLFPQVSCVVHHGGAGTTHAVVRAGVPSIVIPHFADQPWWASILYHLGIAPNTGIQASAVTANKIATALLVVLSSKEIQEKADEIGSKIKKEQKRSPVLNIVAYIEEYWEKNWDILTLDDEQQIIEEKEHGHPINENHLDNGIKNVSVDNGIKNVSDVNGNGLTTHDVLSAELCNGNGLDGDDNI</sequence>
<protein>
    <submittedName>
        <fullName evidence="4">Glycosyltransferase family 1 protein</fullName>
    </submittedName>
</protein>
<dbReference type="Pfam" id="PF06722">
    <property type="entry name" value="EryCIII-like_C"/>
    <property type="match status" value="1"/>
</dbReference>
<evidence type="ECO:0000256" key="1">
    <source>
        <dbReference type="ARBA" id="ARBA00022679"/>
    </source>
</evidence>
<dbReference type="AlphaFoldDB" id="A0A8H3LC37"/>
<evidence type="ECO:0000259" key="2">
    <source>
        <dbReference type="Pfam" id="PF03033"/>
    </source>
</evidence>
<dbReference type="EMBL" id="BLAL01000065">
    <property type="protein sequence ID" value="GES82966.1"/>
    <property type="molecule type" value="Genomic_DNA"/>
</dbReference>
<dbReference type="GO" id="GO:0005975">
    <property type="term" value="P:carbohydrate metabolic process"/>
    <property type="evidence" value="ECO:0007669"/>
    <property type="project" value="InterPro"/>
</dbReference>
<evidence type="ECO:0000259" key="3">
    <source>
        <dbReference type="Pfam" id="PF06722"/>
    </source>
</evidence>
<dbReference type="Gene3D" id="3.40.50.2000">
    <property type="entry name" value="Glycogen Phosphorylase B"/>
    <property type="match status" value="2"/>
</dbReference>
<dbReference type="InterPro" id="IPR050426">
    <property type="entry name" value="Glycosyltransferase_28"/>
</dbReference>
<dbReference type="Proteomes" id="UP000615446">
    <property type="component" value="Unassembled WGS sequence"/>
</dbReference>